<organism evidence="5 6">
    <name type="scientific">Anditalea andensis</name>
    <dbReference type="NCBI Taxonomy" id="1048983"/>
    <lineage>
        <taxon>Bacteria</taxon>
        <taxon>Pseudomonadati</taxon>
        <taxon>Bacteroidota</taxon>
        <taxon>Cytophagia</taxon>
        <taxon>Cytophagales</taxon>
        <taxon>Cytophagaceae</taxon>
        <taxon>Anditalea</taxon>
    </lineage>
</organism>
<dbReference type="eggNOG" id="COG4775">
    <property type="taxonomic scope" value="Bacteria"/>
</dbReference>
<sequence>MNKVLSIYFLLTIIIFNVNAQNPVFLGTENLDRSVILNGDTLDLPFAMSREKRLLPEDILNKREGWYATGLPELTVDPIRGLTVGANAFLFNNMDRTDPFYYFTPYRIRYAVGLRVAQNGRVDAELNVDVPFIFNSKWRLRGDFIYANDPNWQYFGIGSQTLNNLRYQDKRTGNIVENARFPGYYDNLALTRSGRGAEFNEDPTEIYTDVHFNEVDYSQFLVGLALERTFFEGRMRLMLGAEILVVGIDQYDNKTTVEALDINTGEETGAVQGQTRLTQDFLAGQQGDSNSSWGRYNIGGYEGGRIGLLQTGLMWDTRDLEPDPSRGMFIEYAQEISAPWTGSEFTFTKHLIQGMFYQRVLPATLGRTVFASRFALGYIRGSNIPFTEVLDLWGASEGGGIPVLGGARALRGYREGRFAGMVTALANVELRSRFYQATVLNQHMAFSAVPFLDAGRVYDSFSDMSLDNIKVNPGIGLRLAWNQATILRMDYARSAEDAQFFFVFGHTF</sequence>
<dbReference type="OrthoDB" id="333971at2"/>
<comment type="subcellular location">
    <subcellularLocation>
        <location evidence="1">Membrane</location>
    </subcellularLocation>
</comment>
<dbReference type="STRING" id="1048983.EL17_04325"/>
<dbReference type="GO" id="GO:0098046">
    <property type="term" value="C:type V protein secretion system complex"/>
    <property type="evidence" value="ECO:0007669"/>
    <property type="project" value="TreeGrafter"/>
</dbReference>
<proteinExistence type="predicted"/>
<comment type="caution">
    <text evidence="5">The sequence shown here is derived from an EMBL/GenBank/DDBJ whole genome shotgun (WGS) entry which is preliminary data.</text>
</comment>
<dbReference type="InterPro" id="IPR000184">
    <property type="entry name" value="Bac_surfAg_D15"/>
</dbReference>
<feature type="domain" description="DUF5982" evidence="4">
    <location>
        <begin position="44"/>
        <end position="107"/>
    </location>
</feature>
<evidence type="ECO:0000256" key="2">
    <source>
        <dbReference type="ARBA" id="ARBA00023136"/>
    </source>
</evidence>
<dbReference type="RefSeq" id="WP_035071279.1">
    <property type="nucleotide sequence ID" value="NZ_JMIH01000014.1"/>
</dbReference>
<dbReference type="InterPro" id="IPR046024">
    <property type="entry name" value="DUF5982"/>
</dbReference>
<protein>
    <submittedName>
        <fullName evidence="5">Uncharacterized protein</fullName>
    </submittedName>
</protein>
<evidence type="ECO:0000259" key="3">
    <source>
        <dbReference type="Pfam" id="PF01103"/>
    </source>
</evidence>
<gene>
    <name evidence="5" type="ORF">EL17_04325</name>
</gene>
<name>A0A074KY45_9BACT</name>
<dbReference type="GO" id="GO:0008320">
    <property type="term" value="F:protein transmembrane transporter activity"/>
    <property type="evidence" value="ECO:0007669"/>
    <property type="project" value="TreeGrafter"/>
</dbReference>
<dbReference type="GO" id="GO:0046819">
    <property type="term" value="P:protein secretion by the type V secretion system"/>
    <property type="evidence" value="ECO:0007669"/>
    <property type="project" value="TreeGrafter"/>
</dbReference>
<evidence type="ECO:0000313" key="6">
    <source>
        <dbReference type="Proteomes" id="UP000027821"/>
    </source>
</evidence>
<dbReference type="PANTHER" id="PTHR34597">
    <property type="entry name" value="SLR1661 PROTEIN"/>
    <property type="match status" value="1"/>
</dbReference>
<feature type="domain" description="Bacterial surface antigen (D15)" evidence="3">
    <location>
        <begin position="309"/>
        <end position="508"/>
    </location>
</feature>
<accession>A0A074KY45</accession>
<dbReference type="Pfam" id="PF19412">
    <property type="entry name" value="DUF5982"/>
    <property type="match status" value="1"/>
</dbReference>
<dbReference type="EMBL" id="JMIH01000014">
    <property type="protein sequence ID" value="KEO74911.1"/>
    <property type="molecule type" value="Genomic_DNA"/>
</dbReference>
<evidence type="ECO:0000256" key="1">
    <source>
        <dbReference type="ARBA" id="ARBA00004370"/>
    </source>
</evidence>
<dbReference type="PANTHER" id="PTHR34597:SF3">
    <property type="entry name" value="OUTER MEMBRANE TRANSPORTER CDIB"/>
    <property type="match status" value="1"/>
</dbReference>
<evidence type="ECO:0000313" key="5">
    <source>
        <dbReference type="EMBL" id="KEO74911.1"/>
    </source>
</evidence>
<dbReference type="Pfam" id="PF01103">
    <property type="entry name" value="Omp85"/>
    <property type="match status" value="1"/>
</dbReference>
<dbReference type="GO" id="GO:0019867">
    <property type="term" value="C:outer membrane"/>
    <property type="evidence" value="ECO:0007669"/>
    <property type="project" value="InterPro"/>
</dbReference>
<evidence type="ECO:0000259" key="4">
    <source>
        <dbReference type="Pfam" id="PF19412"/>
    </source>
</evidence>
<dbReference type="NCBIfam" id="NF047779">
    <property type="entry name" value="Omp85_fam"/>
    <property type="match status" value="1"/>
</dbReference>
<keyword evidence="2" id="KW-0472">Membrane</keyword>
<dbReference type="Proteomes" id="UP000027821">
    <property type="component" value="Unassembled WGS sequence"/>
</dbReference>
<keyword evidence="6" id="KW-1185">Reference proteome</keyword>
<dbReference type="InterPro" id="IPR051544">
    <property type="entry name" value="TPS_OM_transporter"/>
</dbReference>
<reference evidence="5 6" key="1">
    <citation type="submission" date="2014-04" db="EMBL/GenBank/DDBJ databases">
        <title>Characterization and application of a salt tolerant electro-active bacterium.</title>
        <authorList>
            <person name="Yang L."/>
            <person name="Wei S."/>
            <person name="Tay Q.X.M."/>
        </authorList>
    </citation>
    <scope>NUCLEOTIDE SEQUENCE [LARGE SCALE GENOMIC DNA]</scope>
    <source>
        <strain evidence="5 6">LY1</strain>
    </source>
</reference>
<dbReference type="AlphaFoldDB" id="A0A074KY45"/>
<dbReference type="Gene3D" id="2.40.160.50">
    <property type="entry name" value="membrane protein fhac: a member of the omp85/tpsb transporter family"/>
    <property type="match status" value="1"/>
</dbReference>